<dbReference type="EMBL" id="GBRH01162650">
    <property type="protein sequence ID" value="JAE35246.1"/>
    <property type="molecule type" value="Transcribed_RNA"/>
</dbReference>
<dbReference type="AlphaFoldDB" id="A0A0A9HK55"/>
<evidence type="ECO:0000256" key="1">
    <source>
        <dbReference type="SAM" id="Phobius"/>
    </source>
</evidence>
<evidence type="ECO:0000313" key="2">
    <source>
        <dbReference type="EMBL" id="JAE35246.1"/>
    </source>
</evidence>
<feature type="transmembrane region" description="Helical" evidence="1">
    <location>
        <begin position="20"/>
        <end position="40"/>
    </location>
</feature>
<keyword evidence="1" id="KW-1133">Transmembrane helix</keyword>
<proteinExistence type="predicted"/>
<reference evidence="2" key="2">
    <citation type="journal article" date="2015" name="Data Brief">
        <title>Shoot transcriptome of the giant reed, Arundo donax.</title>
        <authorList>
            <person name="Barrero R.A."/>
            <person name="Guerrero F.D."/>
            <person name="Moolhuijzen P."/>
            <person name="Goolsby J.A."/>
            <person name="Tidwell J."/>
            <person name="Bellgard S.E."/>
            <person name="Bellgard M.I."/>
        </authorList>
    </citation>
    <scope>NUCLEOTIDE SEQUENCE</scope>
    <source>
        <tissue evidence="2">Shoot tissue taken approximately 20 cm above the soil surface</tissue>
    </source>
</reference>
<accession>A0A0A9HK55</accession>
<keyword evidence="1" id="KW-0472">Membrane</keyword>
<keyword evidence="1" id="KW-0812">Transmembrane</keyword>
<sequence>MLPKDVLMDTSARKEACIPILFKTAHIILFYFFLVHAGELRTVELSRSKNDLEYKNTTHLHHLYFIDTLMI</sequence>
<name>A0A0A9HK55_ARUDO</name>
<organism evidence="2">
    <name type="scientific">Arundo donax</name>
    <name type="common">Giant reed</name>
    <name type="synonym">Donax arundinaceus</name>
    <dbReference type="NCBI Taxonomy" id="35708"/>
    <lineage>
        <taxon>Eukaryota</taxon>
        <taxon>Viridiplantae</taxon>
        <taxon>Streptophyta</taxon>
        <taxon>Embryophyta</taxon>
        <taxon>Tracheophyta</taxon>
        <taxon>Spermatophyta</taxon>
        <taxon>Magnoliopsida</taxon>
        <taxon>Liliopsida</taxon>
        <taxon>Poales</taxon>
        <taxon>Poaceae</taxon>
        <taxon>PACMAD clade</taxon>
        <taxon>Arundinoideae</taxon>
        <taxon>Arundineae</taxon>
        <taxon>Arundo</taxon>
    </lineage>
</organism>
<protein>
    <submittedName>
        <fullName evidence="2">Uncharacterized protein</fullName>
    </submittedName>
</protein>
<reference evidence="2" key="1">
    <citation type="submission" date="2014-09" db="EMBL/GenBank/DDBJ databases">
        <authorList>
            <person name="Magalhaes I.L.F."/>
            <person name="Oliveira U."/>
            <person name="Santos F.R."/>
            <person name="Vidigal T.H.D.A."/>
            <person name="Brescovit A.D."/>
            <person name="Santos A.J."/>
        </authorList>
    </citation>
    <scope>NUCLEOTIDE SEQUENCE</scope>
    <source>
        <tissue evidence="2">Shoot tissue taken approximately 20 cm above the soil surface</tissue>
    </source>
</reference>